<protein>
    <submittedName>
        <fullName evidence="4">Germination protein YpeB</fullName>
    </submittedName>
</protein>
<evidence type="ECO:0000313" key="4">
    <source>
        <dbReference type="EMBL" id="MCR1899483.1"/>
    </source>
</evidence>
<dbReference type="Pfam" id="PF20769">
    <property type="entry name" value="YPEB_N"/>
    <property type="match status" value="1"/>
</dbReference>
<keyword evidence="5" id="KW-1185">Reference proteome</keyword>
<sequence>MKNRRVITWLLVLAVAAAGLWGYREYTNKNNYRTFLENQYKNDFYSLLNSMESIQTLLAKSVVSQSDEQRALALTEAWKLSDLAQMNLNRLPISHLSLNETSKFLTQLGDFSYSLGKQNIKGDVMSRKQWEDLERLHNNSGYMVTALQKLHQDMTDQSVQFGSIREEGGLTLRRVSDNVITENLTRVEKEMITYPKMIYDGPFSDHLIDIEPKAIKGEGLTRNQGEEKIIAFLGSDKVGEINQLSRGEGVIHTYGYEVVPAGEEGDRRIYVEVSRKGGHVVWMMDSRNIDRVVLSMPKALEKAQDFLEEKGFNNMVPSYSEKYNGVAVFNFAYEQDDVLMYPDLMKVQVALDDGEIIGFESQGYWTSHEKRDIPTPEISLQEAKDKVSERLDIFKERLAIIPTESKKEVLCYEFKGNFQGDTFIVYINALTGEEQQILKVINTNTGDLTM</sequence>
<dbReference type="GO" id="GO:0009847">
    <property type="term" value="P:spore germination"/>
    <property type="evidence" value="ECO:0007669"/>
    <property type="project" value="InterPro"/>
</dbReference>
<evidence type="ECO:0000259" key="1">
    <source>
        <dbReference type="Pfam" id="PF03413"/>
    </source>
</evidence>
<name>A0AAE3HIV6_9FIRM</name>
<dbReference type="RefSeq" id="WP_257531905.1">
    <property type="nucleotide sequence ID" value="NZ_JANKAS010000010.1"/>
</dbReference>
<dbReference type="Pfam" id="PF03413">
    <property type="entry name" value="PepSY"/>
    <property type="match status" value="1"/>
</dbReference>
<dbReference type="NCBIfam" id="TIGR02889">
    <property type="entry name" value="spore_YpeB"/>
    <property type="match status" value="1"/>
</dbReference>
<reference evidence="4" key="1">
    <citation type="submission" date="2022-07" db="EMBL/GenBank/DDBJ databases">
        <title>Enhanced cultured diversity of the mouse gut microbiota enables custom-made synthetic communities.</title>
        <authorList>
            <person name="Afrizal A."/>
        </authorList>
    </citation>
    <scope>NUCLEOTIDE SEQUENCE</scope>
    <source>
        <strain evidence="4">DSM 28593</strain>
    </source>
</reference>
<feature type="domain" description="Sporulation protein YpeB PepSY1 and PepSY2" evidence="2">
    <location>
        <begin position="180"/>
        <end position="374"/>
    </location>
</feature>
<dbReference type="Pfam" id="PF14620">
    <property type="entry name" value="YPEB_PepSY1-2"/>
    <property type="match status" value="1"/>
</dbReference>
<organism evidence="4 5">
    <name type="scientific">Irregularibacter muris</name>
    <dbReference type="NCBI Taxonomy" id="1796619"/>
    <lineage>
        <taxon>Bacteria</taxon>
        <taxon>Bacillati</taxon>
        <taxon>Bacillota</taxon>
        <taxon>Clostridia</taxon>
        <taxon>Eubacteriales</taxon>
        <taxon>Eubacteriaceae</taxon>
        <taxon>Irregularibacter</taxon>
    </lineage>
</organism>
<accession>A0AAE3HIV6</accession>
<feature type="domain" description="Sporulation protein YpeB N-terminal" evidence="3">
    <location>
        <begin position="29"/>
        <end position="162"/>
    </location>
</feature>
<feature type="domain" description="PepSY" evidence="1">
    <location>
        <begin position="378"/>
        <end position="434"/>
    </location>
</feature>
<dbReference type="InterPro" id="IPR048402">
    <property type="entry name" value="YpeB_N"/>
</dbReference>
<dbReference type="Proteomes" id="UP001205748">
    <property type="component" value="Unassembled WGS sequence"/>
</dbReference>
<dbReference type="AlphaFoldDB" id="A0AAE3HIV6"/>
<dbReference type="EMBL" id="JANKAS010000010">
    <property type="protein sequence ID" value="MCR1899483.1"/>
    <property type="molecule type" value="Genomic_DNA"/>
</dbReference>
<dbReference type="InterPro" id="IPR025711">
    <property type="entry name" value="PepSY"/>
</dbReference>
<evidence type="ECO:0000259" key="2">
    <source>
        <dbReference type="Pfam" id="PF14620"/>
    </source>
</evidence>
<comment type="caution">
    <text evidence="4">The sequence shown here is derived from an EMBL/GenBank/DDBJ whole genome shotgun (WGS) entry which is preliminary data.</text>
</comment>
<proteinExistence type="predicted"/>
<evidence type="ECO:0000259" key="3">
    <source>
        <dbReference type="Pfam" id="PF20769"/>
    </source>
</evidence>
<dbReference type="InterPro" id="IPR014239">
    <property type="entry name" value="YpeB_PepSY1-2"/>
</dbReference>
<gene>
    <name evidence="4" type="primary">ypeB</name>
    <name evidence="4" type="ORF">NSA47_10850</name>
</gene>
<evidence type="ECO:0000313" key="5">
    <source>
        <dbReference type="Proteomes" id="UP001205748"/>
    </source>
</evidence>